<organism evidence="1 2">
    <name type="scientific">Ramazzottius varieornatus</name>
    <name type="common">Water bear</name>
    <name type="synonym">Tardigrade</name>
    <dbReference type="NCBI Taxonomy" id="947166"/>
    <lineage>
        <taxon>Eukaryota</taxon>
        <taxon>Metazoa</taxon>
        <taxon>Ecdysozoa</taxon>
        <taxon>Tardigrada</taxon>
        <taxon>Eutardigrada</taxon>
        <taxon>Parachela</taxon>
        <taxon>Hypsibioidea</taxon>
        <taxon>Ramazzottiidae</taxon>
        <taxon>Ramazzottius</taxon>
    </lineage>
</organism>
<dbReference type="Proteomes" id="UP000186922">
    <property type="component" value="Unassembled WGS sequence"/>
</dbReference>
<reference evidence="1 2" key="1">
    <citation type="journal article" date="2016" name="Nat. Commun.">
        <title>Extremotolerant tardigrade genome and improved radiotolerance of human cultured cells by tardigrade-unique protein.</title>
        <authorList>
            <person name="Hashimoto T."/>
            <person name="Horikawa D.D."/>
            <person name="Saito Y."/>
            <person name="Kuwahara H."/>
            <person name="Kozuka-Hata H."/>
            <person name="Shin-I T."/>
            <person name="Minakuchi Y."/>
            <person name="Ohishi K."/>
            <person name="Motoyama A."/>
            <person name="Aizu T."/>
            <person name="Enomoto A."/>
            <person name="Kondo K."/>
            <person name="Tanaka S."/>
            <person name="Hara Y."/>
            <person name="Koshikawa S."/>
            <person name="Sagara H."/>
            <person name="Miura T."/>
            <person name="Yokobori S."/>
            <person name="Miyagawa K."/>
            <person name="Suzuki Y."/>
            <person name="Kubo T."/>
            <person name="Oyama M."/>
            <person name="Kohara Y."/>
            <person name="Fujiyama A."/>
            <person name="Arakawa K."/>
            <person name="Katayama T."/>
            <person name="Toyoda A."/>
            <person name="Kunieda T."/>
        </authorList>
    </citation>
    <scope>NUCLEOTIDE SEQUENCE [LARGE SCALE GENOMIC DNA]</scope>
    <source>
        <strain evidence="1 2">YOKOZUNA-1</strain>
    </source>
</reference>
<gene>
    <name evidence="1" type="primary">RvY_16700-1</name>
    <name evidence="1" type="synonym">RvY_16700.1</name>
    <name evidence="1" type="ORF">RvY_16700</name>
</gene>
<dbReference type="EMBL" id="BDGG01000014">
    <property type="protein sequence ID" value="GAV06769.1"/>
    <property type="molecule type" value="Genomic_DNA"/>
</dbReference>
<protein>
    <submittedName>
        <fullName evidence="1">Uncharacterized protein</fullName>
    </submittedName>
</protein>
<sequence length="110" mass="12347">MWSKWLSDNRHFVTTFSLDVTAYSDAFRPSSRKTNMIETLLDFGGGRPGIEIRVAKSSTEITSRSAKLPMGALSLHHFCRNGEANCRQQQAQHINQELRLFCGTVTSAVE</sequence>
<accession>A0A1D1W6S8</accession>
<keyword evidence="2" id="KW-1185">Reference proteome</keyword>
<evidence type="ECO:0000313" key="1">
    <source>
        <dbReference type="EMBL" id="GAV06769.1"/>
    </source>
</evidence>
<proteinExistence type="predicted"/>
<evidence type="ECO:0000313" key="2">
    <source>
        <dbReference type="Proteomes" id="UP000186922"/>
    </source>
</evidence>
<dbReference type="AlphaFoldDB" id="A0A1D1W6S8"/>
<name>A0A1D1W6S8_RAMVA</name>
<comment type="caution">
    <text evidence="1">The sequence shown here is derived from an EMBL/GenBank/DDBJ whole genome shotgun (WGS) entry which is preliminary data.</text>
</comment>